<dbReference type="Gene3D" id="3.30.450.20">
    <property type="entry name" value="PAS domain"/>
    <property type="match status" value="3"/>
</dbReference>
<dbReference type="NCBIfam" id="TIGR00229">
    <property type="entry name" value="sensory_box"/>
    <property type="match status" value="2"/>
</dbReference>
<keyword evidence="10" id="KW-1185">Reference proteome</keyword>
<dbReference type="PANTHER" id="PTHR43065">
    <property type="entry name" value="SENSOR HISTIDINE KINASE"/>
    <property type="match status" value="1"/>
</dbReference>
<dbReference type="Proteomes" id="UP001147830">
    <property type="component" value="Unassembled WGS sequence"/>
</dbReference>
<feature type="domain" description="PAC" evidence="8">
    <location>
        <begin position="223"/>
        <end position="275"/>
    </location>
</feature>
<feature type="domain" description="PAS" evidence="7">
    <location>
        <begin position="147"/>
        <end position="221"/>
    </location>
</feature>
<keyword evidence="5" id="KW-0067">ATP-binding</keyword>
<dbReference type="SUPFAM" id="SSF55785">
    <property type="entry name" value="PYP-like sensor domain (PAS domain)"/>
    <property type="match status" value="3"/>
</dbReference>
<evidence type="ECO:0000256" key="3">
    <source>
        <dbReference type="ARBA" id="ARBA00022741"/>
    </source>
</evidence>
<evidence type="ECO:0000256" key="2">
    <source>
        <dbReference type="ARBA" id="ARBA00022679"/>
    </source>
</evidence>
<dbReference type="RefSeq" id="WP_260976408.1">
    <property type="nucleotide sequence ID" value="NZ_JAOANI010000019.1"/>
</dbReference>
<dbReference type="InterPro" id="IPR011495">
    <property type="entry name" value="Sig_transdc_His_kin_sub2_dim/P"/>
</dbReference>
<dbReference type="SMART" id="SM00086">
    <property type="entry name" value="PAC"/>
    <property type="match status" value="2"/>
</dbReference>
<dbReference type="SMART" id="SM00091">
    <property type="entry name" value="PAS"/>
    <property type="match status" value="2"/>
</dbReference>
<reference evidence="9" key="1">
    <citation type="journal article" date="2022" name="Front. Microbiol.">
        <title>Genome-based taxonomic rearrangement of Oceanobacter-related bacteria including the description of Thalassolituus hydrocarbonoclasticus sp. nov. and Thalassolituus pacificus sp. nov. and emended description of the genus Thalassolituus.</title>
        <authorList>
            <person name="Dong C."/>
            <person name="Wei L."/>
            <person name="Wang J."/>
            <person name="Lai Q."/>
            <person name="Huang Z."/>
            <person name="Shao Z."/>
        </authorList>
    </citation>
    <scope>NUCLEOTIDE SEQUENCE</scope>
    <source>
        <strain evidence="9">59MF3M-4</strain>
    </source>
</reference>
<evidence type="ECO:0000256" key="1">
    <source>
        <dbReference type="ARBA" id="ARBA00022553"/>
    </source>
</evidence>
<keyword evidence="3" id="KW-0547">Nucleotide-binding</keyword>
<dbReference type="Pfam" id="PF07568">
    <property type="entry name" value="HisKA_2"/>
    <property type="match status" value="1"/>
</dbReference>
<dbReference type="InterPro" id="IPR035965">
    <property type="entry name" value="PAS-like_dom_sf"/>
</dbReference>
<dbReference type="EMBL" id="JAOANI010000019">
    <property type="protein sequence ID" value="MCT7359542.1"/>
    <property type="molecule type" value="Genomic_DNA"/>
</dbReference>
<dbReference type="GO" id="GO:0016301">
    <property type="term" value="F:kinase activity"/>
    <property type="evidence" value="ECO:0007669"/>
    <property type="project" value="UniProtKB-KW"/>
</dbReference>
<dbReference type="InterPro" id="IPR001610">
    <property type="entry name" value="PAC"/>
</dbReference>
<dbReference type="InterPro" id="IPR036890">
    <property type="entry name" value="HATPase_C_sf"/>
</dbReference>
<organism evidence="9 10">
    <name type="scientific">Thalassolituus pacificus</name>
    <dbReference type="NCBI Taxonomy" id="2975440"/>
    <lineage>
        <taxon>Bacteria</taxon>
        <taxon>Pseudomonadati</taxon>
        <taxon>Pseudomonadota</taxon>
        <taxon>Gammaproteobacteria</taxon>
        <taxon>Oceanospirillales</taxon>
        <taxon>Oceanospirillaceae</taxon>
        <taxon>Thalassolituus</taxon>
    </lineage>
</organism>
<evidence type="ECO:0000259" key="7">
    <source>
        <dbReference type="PROSITE" id="PS50112"/>
    </source>
</evidence>
<dbReference type="Pfam" id="PF08448">
    <property type="entry name" value="PAS_4"/>
    <property type="match status" value="2"/>
</dbReference>
<dbReference type="InterPro" id="IPR003594">
    <property type="entry name" value="HATPase_dom"/>
</dbReference>
<name>A0A9X2WFM9_9GAMM</name>
<dbReference type="Pfam" id="PF00989">
    <property type="entry name" value="PAS"/>
    <property type="match status" value="1"/>
</dbReference>
<dbReference type="PROSITE" id="PS50112">
    <property type="entry name" value="PAS"/>
    <property type="match status" value="2"/>
</dbReference>
<feature type="domain" description="PAC" evidence="8">
    <location>
        <begin position="353"/>
        <end position="403"/>
    </location>
</feature>
<gene>
    <name evidence="9" type="ORF">NYR02_10950</name>
</gene>
<dbReference type="GO" id="GO:0005524">
    <property type="term" value="F:ATP binding"/>
    <property type="evidence" value="ECO:0007669"/>
    <property type="project" value="UniProtKB-KW"/>
</dbReference>
<reference evidence="9" key="2">
    <citation type="submission" date="2022-08" db="EMBL/GenBank/DDBJ databases">
        <authorList>
            <person name="Dong C."/>
        </authorList>
    </citation>
    <scope>NUCLEOTIDE SEQUENCE</scope>
    <source>
        <strain evidence="9">59MF3M-4</strain>
    </source>
</reference>
<proteinExistence type="predicted"/>
<dbReference type="Gene3D" id="3.30.565.10">
    <property type="entry name" value="Histidine kinase-like ATPase, C-terminal domain"/>
    <property type="match status" value="1"/>
</dbReference>
<evidence type="ECO:0000256" key="6">
    <source>
        <dbReference type="ARBA" id="ARBA00023012"/>
    </source>
</evidence>
<keyword evidence="1" id="KW-0597">Phosphoprotein</keyword>
<dbReference type="FunFam" id="3.30.450.20:FF:000155">
    <property type="entry name" value="Sensor histidine kinase TodS"/>
    <property type="match status" value="1"/>
</dbReference>
<dbReference type="InterPro" id="IPR013656">
    <property type="entry name" value="PAS_4"/>
</dbReference>
<dbReference type="GO" id="GO:0006355">
    <property type="term" value="P:regulation of DNA-templated transcription"/>
    <property type="evidence" value="ECO:0007669"/>
    <property type="project" value="InterPro"/>
</dbReference>
<protein>
    <submittedName>
        <fullName evidence="9">PAS domain-containing protein</fullName>
    </submittedName>
</protein>
<sequence length="614" mass="68012">MDTTPTALDTDDLALLNLKAGALDSLLGHSELGLAILDCDLRYRAINSILARFNGLSVKAHLGRSVSEVFPNLASIVEPMLLSVIRDGKEISDIEVQAETPSTPGRRADWLATYRPIMSASGQVLGVLVIAVNHTVEMELQRAKEEAATLVRSVIDSLMSFVGIMEPDGTLIDANQAPLDAAGIQLDDVLGKKFWDCFWWSYDPEVQQQLRDAVAVAVKGETVRYDVVIRTADDSRMIIDFMLAPLKNAQGDIVYLIPSAIDITARVAGDNMLKYSEERFRRVVESTQDGLILVDEKGCIHLVNRRSTEMFGYDSEQLLQLTVEDLVPDSIKAAHGDLRRGYLQAPQARAMAAMRELYARRRDGSLFPVEIGLTPLDFPEGIRILATIVDISVQKQIQQNLIRSLNEKTALLNEVHHRVKNNLQVVSSLLSLQARSVPEEARGYFAESQGRIKAMALIHQLLYEQKNYDRIEAVSYMRRLGDLLHRSYFSAMRNVQMIVESQEEESYLGLDVALPFGLLINELVTNSIKHAFPDRDSGEIRLTLSEGPQQKQLIIADNGVGLPEGIRPGASNSLGFQLIPGLVEQMHATLEVLDTEGAVFQLTISDKGASDEQP</sequence>
<dbReference type="InterPro" id="IPR000700">
    <property type="entry name" value="PAS-assoc_C"/>
</dbReference>
<dbReference type="SUPFAM" id="SSF55874">
    <property type="entry name" value="ATPase domain of HSP90 chaperone/DNA topoisomerase II/histidine kinase"/>
    <property type="match status" value="1"/>
</dbReference>
<keyword evidence="2" id="KW-0808">Transferase</keyword>
<dbReference type="GO" id="GO:0000160">
    <property type="term" value="P:phosphorelay signal transduction system"/>
    <property type="evidence" value="ECO:0007669"/>
    <property type="project" value="UniProtKB-KW"/>
</dbReference>
<dbReference type="InterPro" id="IPR000014">
    <property type="entry name" value="PAS"/>
</dbReference>
<feature type="domain" description="PAS" evidence="7">
    <location>
        <begin position="276"/>
        <end position="319"/>
    </location>
</feature>
<keyword evidence="6" id="KW-0902">Two-component regulatory system</keyword>
<dbReference type="SMART" id="SM00387">
    <property type="entry name" value="HATPase_c"/>
    <property type="match status" value="1"/>
</dbReference>
<dbReference type="InterPro" id="IPR013767">
    <property type="entry name" value="PAS_fold"/>
</dbReference>
<dbReference type="AlphaFoldDB" id="A0A9X2WFM9"/>
<evidence type="ECO:0000256" key="4">
    <source>
        <dbReference type="ARBA" id="ARBA00022777"/>
    </source>
</evidence>
<dbReference type="Pfam" id="PF02518">
    <property type="entry name" value="HATPase_c"/>
    <property type="match status" value="1"/>
</dbReference>
<dbReference type="PROSITE" id="PS50113">
    <property type="entry name" value="PAC"/>
    <property type="match status" value="2"/>
</dbReference>
<comment type="caution">
    <text evidence="9">The sequence shown here is derived from an EMBL/GenBank/DDBJ whole genome shotgun (WGS) entry which is preliminary data.</text>
</comment>
<dbReference type="CDD" id="cd00130">
    <property type="entry name" value="PAS"/>
    <property type="match status" value="2"/>
</dbReference>
<dbReference type="PANTHER" id="PTHR43065:SF23">
    <property type="entry name" value="SENSOR HISTIDINE KINASE PDTAS"/>
    <property type="match status" value="1"/>
</dbReference>
<evidence type="ECO:0000313" key="10">
    <source>
        <dbReference type="Proteomes" id="UP001147830"/>
    </source>
</evidence>
<keyword evidence="4" id="KW-0418">Kinase</keyword>
<evidence type="ECO:0000259" key="8">
    <source>
        <dbReference type="PROSITE" id="PS50113"/>
    </source>
</evidence>
<evidence type="ECO:0000256" key="5">
    <source>
        <dbReference type="ARBA" id="ARBA00022840"/>
    </source>
</evidence>
<evidence type="ECO:0000313" key="9">
    <source>
        <dbReference type="EMBL" id="MCT7359542.1"/>
    </source>
</evidence>
<accession>A0A9X2WFM9</accession>